<dbReference type="InterPro" id="IPR011662">
    <property type="entry name" value="Secretin/TonB_short_N"/>
</dbReference>
<dbReference type="InterPro" id="IPR037066">
    <property type="entry name" value="Plug_dom_sf"/>
</dbReference>
<accession>E6UYZ9</accession>
<evidence type="ECO:0000256" key="11">
    <source>
        <dbReference type="ARBA" id="ARBA00023136"/>
    </source>
</evidence>
<keyword evidence="6 14" id="KW-0812">Transmembrane</keyword>
<keyword evidence="4 14" id="KW-1134">Transmembrane beta strand</keyword>
<evidence type="ECO:0000256" key="10">
    <source>
        <dbReference type="ARBA" id="ARBA00023077"/>
    </source>
</evidence>
<keyword evidence="10 16" id="KW-0798">TonB box</keyword>
<dbReference type="EMBL" id="CP002417">
    <property type="protein sequence ID" value="ADU34328.1"/>
    <property type="molecule type" value="Genomic_DNA"/>
</dbReference>
<dbReference type="PROSITE" id="PS01156">
    <property type="entry name" value="TONB_DEPENDENT_REC_2"/>
    <property type="match status" value="1"/>
</dbReference>
<dbReference type="InterPro" id="IPR012910">
    <property type="entry name" value="Plug_dom"/>
</dbReference>
<dbReference type="PANTHER" id="PTHR32552">
    <property type="entry name" value="FERRICHROME IRON RECEPTOR-RELATED"/>
    <property type="match status" value="1"/>
</dbReference>
<dbReference type="InterPro" id="IPR010105">
    <property type="entry name" value="TonB_sidphr_rcpt"/>
</dbReference>
<evidence type="ECO:0000256" key="4">
    <source>
        <dbReference type="ARBA" id="ARBA00022452"/>
    </source>
</evidence>
<dbReference type="SUPFAM" id="SSF56935">
    <property type="entry name" value="Porins"/>
    <property type="match status" value="1"/>
</dbReference>
<evidence type="ECO:0000313" key="20">
    <source>
        <dbReference type="Proteomes" id="UP000008917"/>
    </source>
</evidence>
<dbReference type="FunFam" id="2.170.130.10:FF:000010">
    <property type="entry name" value="Ferripyoverdine receptor"/>
    <property type="match status" value="1"/>
</dbReference>
<dbReference type="SMART" id="SM00965">
    <property type="entry name" value="STN"/>
    <property type="match status" value="1"/>
</dbReference>
<keyword evidence="13 14" id="KW-0998">Cell outer membrane</keyword>
<dbReference type="Proteomes" id="UP000008917">
    <property type="component" value="Chromosome"/>
</dbReference>
<dbReference type="NCBIfam" id="TIGR01783">
    <property type="entry name" value="TonB-siderophor"/>
    <property type="match status" value="1"/>
</dbReference>
<evidence type="ECO:0000256" key="13">
    <source>
        <dbReference type="ARBA" id="ARBA00023237"/>
    </source>
</evidence>
<evidence type="ECO:0000313" key="19">
    <source>
        <dbReference type="EMBL" id="ADU34328.1"/>
    </source>
</evidence>
<protein>
    <submittedName>
        <fullName evidence="19">TonB-dependent siderophore receptor</fullName>
    </submittedName>
</protein>
<dbReference type="InterPro" id="IPR010917">
    <property type="entry name" value="TonB_rcpt_CS"/>
</dbReference>
<dbReference type="STRING" id="595537.Varpa_0106"/>
<dbReference type="InterPro" id="IPR039426">
    <property type="entry name" value="TonB-dep_rcpt-like"/>
</dbReference>
<dbReference type="Pfam" id="PF00593">
    <property type="entry name" value="TonB_dep_Rec_b-barrel"/>
    <property type="match status" value="1"/>
</dbReference>
<dbReference type="GO" id="GO:0015891">
    <property type="term" value="P:siderophore transport"/>
    <property type="evidence" value="ECO:0007669"/>
    <property type="project" value="InterPro"/>
</dbReference>
<evidence type="ECO:0000256" key="17">
    <source>
        <dbReference type="SAM" id="SignalP"/>
    </source>
</evidence>
<dbReference type="CDD" id="cd01347">
    <property type="entry name" value="ligand_gated_channel"/>
    <property type="match status" value="1"/>
</dbReference>
<dbReference type="InterPro" id="IPR036942">
    <property type="entry name" value="Beta-barrel_TonB_sf"/>
</dbReference>
<dbReference type="Gene3D" id="2.170.130.10">
    <property type="entry name" value="TonB-dependent receptor, plug domain"/>
    <property type="match status" value="1"/>
</dbReference>
<keyword evidence="7 17" id="KW-0732">Signal</keyword>
<evidence type="ECO:0000256" key="16">
    <source>
        <dbReference type="RuleBase" id="RU003357"/>
    </source>
</evidence>
<dbReference type="Gene3D" id="2.40.170.20">
    <property type="entry name" value="TonB-dependent receptor, beta-barrel domain"/>
    <property type="match status" value="1"/>
</dbReference>
<evidence type="ECO:0000256" key="1">
    <source>
        <dbReference type="ARBA" id="ARBA00004571"/>
    </source>
</evidence>
<dbReference type="GO" id="GO:0038023">
    <property type="term" value="F:signaling receptor activity"/>
    <property type="evidence" value="ECO:0007669"/>
    <property type="project" value="InterPro"/>
</dbReference>
<evidence type="ECO:0000256" key="3">
    <source>
        <dbReference type="ARBA" id="ARBA00022448"/>
    </source>
</evidence>
<dbReference type="HOGENOM" id="CLU_008287_9_3_4"/>
<dbReference type="RefSeq" id="WP_013538575.1">
    <property type="nucleotide sequence ID" value="NC_014931.1"/>
</dbReference>
<dbReference type="Gene3D" id="3.55.50.30">
    <property type="match status" value="1"/>
</dbReference>
<feature type="short sequence motif" description="TonB C-terminal box" evidence="15">
    <location>
        <begin position="805"/>
        <end position="822"/>
    </location>
</feature>
<keyword evidence="8" id="KW-0408">Iron</keyword>
<comment type="similarity">
    <text evidence="2 14 16">Belongs to the TonB-dependent receptor family.</text>
</comment>
<sequence length="822" mass="88836">MHAQPHHPAAPFPRNRLRLALRLACAMALSTAGPLALAQAANPAPARGANAVYDIPASPLAAALNQFAQQAGVAIALDAGKLRDLRSPGLKGRYGVEDGFAALLAGSGQALGRTSAGYLLVPAAETAPPAAAPARPRQETTANQTLGEVTVTANQLGEITEGTRSYTPGAIATATRLVLSPRETPQTVSVVTRQQMDDFGMTSIDDVIRATPGVSIVTYDSERTEYYARGFAIQNFQYDGIPMRRDSAYSAGNTLTDTSIYDRVEVLKGATGLLTGSGEPGATINLVRKKPTRAFQGQLSASAGSWNTYRTEADLSGALNESGSVRGRVVAALQDRHSQLDHYKRSSKVFYGVLEADLTPSTLLTVGADYQDNDPKGSTWGGIPIFNSLGNFNSMPRSFNNGARWSGWGQYTRTGFSTLEHQFGNGWVAKVQYNHQINGYDALLGAAAGGNPNPLDGSGTSMWLGKYVGRTTSDALDAYASGPFKLLGREHELVVGASIARRRWKNDGYNFPGYQTNVSGYYGWTGQVPFPVSSATPDFSDNEVTRERGLYAATRLNLSDRLKLIAGARVSSYRNKDIDRSGEVAPYAGLIFDLTPQLSAYGSYTTIFMPQSSQDVNGRTLDPQDGKNQEVGLKGSFLDGKLNASLAYFHLEQNNYPEATGGLTPRGGQAYRAIQGVVAKGVEAEVSGELAPGWQLHAGFTHKVAKQDRKKVSTLEPEDQFSLYTTYRLRGALQGWTLGGGARWQSKSWGDASNPVLGTTTFTTDAYWLFDLMARYEFSPRLSATLRVNNALDKKYMTVFSWYSTYTWGEPRSVNVNLVYKF</sequence>
<feature type="chain" id="PRO_5003213438" evidence="17">
    <location>
        <begin position="39"/>
        <end position="822"/>
    </location>
</feature>
<name>E6UYZ9_VARPE</name>
<gene>
    <name evidence="19" type="ordered locus">Varpa_0106</name>
</gene>
<keyword evidence="3 14" id="KW-0813">Transport</keyword>
<evidence type="ECO:0000256" key="12">
    <source>
        <dbReference type="ARBA" id="ARBA00023170"/>
    </source>
</evidence>
<feature type="domain" description="Secretin/TonB short N-terminal" evidence="18">
    <location>
        <begin position="73"/>
        <end position="123"/>
    </location>
</feature>
<dbReference type="KEGG" id="vpe:Varpa_0106"/>
<evidence type="ECO:0000256" key="6">
    <source>
        <dbReference type="ARBA" id="ARBA00022692"/>
    </source>
</evidence>
<keyword evidence="12 19" id="KW-0675">Receptor</keyword>
<reference evidence="19 20" key="2">
    <citation type="journal article" date="2013" name="Genome Announc.">
        <title>Genome of the Root-Associated Plant Growth-Promoting Bacterium Variovorax paradoxus Strain EPS.</title>
        <authorList>
            <person name="Han J.I."/>
            <person name="Spain J.C."/>
            <person name="Leadbetter J.R."/>
            <person name="Ovchinnikova G."/>
            <person name="Goodwin L.A."/>
            <person name="Han C.S."/>
            <person name="Woyke T."/>
            <person name="Davenport K.W."/>
            <person name="Orwin P.M."/>
        </authorList>
    </citation>
    <scope>NUCLEOTIDE SEQUENCE [LARGE SCALE GENOMIC DNA]</scope>
    <source>
        <strain evidence="19 20">EPS</strain>
    </source>
</reference>
<reference evidence="20" key="1">
    <citation type="submission" date="2010-12" db="EMBL/GenBank/DDBJ databases">
        <title>Complete sequence of Variovorax paradoxus EPS.</title>
        <authorList>
            <consortium name="US DOE Joint Genome Institute"/>
            <person name="Lucas S."/>
            <person name="Copeland A."/>
            <person name="Lapidus A."/>
            <person name="Cheng J.-F."/>
            <person name="Goodwin L."/>
            <person name="Pitluck S."/>
            <person name="Teshima H."/>
            <person name="Detter J.C."/>
            <person name="Han C."/>
            <person name="Tapia R."/>
            <person name="Land M."/>
            <person name="Hauser L."/>
            <person name="Kyrpides N."/>
            <person name="Ivanova N."/>
            <person name="Ovchinnikova G."/>
            <person name="Orwin P."/>
            <person name="Han J.-I.G."/>
            <person name="Woyke T."/>
        </authorList>
    </citation>
    <scope>NUCLEOTIDE SEQUENCE [LARGE SCALE GENOMIC DNA]</scope>
    <source>
        <strain evidence="20">EPS</strain>
    </source>
</reference>
<evidence type="ECO:0000256" key="15">
    <source>
        <dbReference type="PROSITE-ProRule" id="PRU10144"/>
    </source>
</evidence>
<dbReference type="GO" id="GO:0009279">
    <property type="term" value="C:cell outer membrane"/>
    <property type="evidence" value="ECO:0007669"/>
    <property type="project" value="UniProtKB-SubCell"/>
</dbReference>
<dbReference type="eggNOG" id="COG4773">
    <property type="taxonomic scope" value="Bacteria"/>
</dbReference>
<dbReference type="PANTHER" id="PTHR32552:SF74">
    <property type="entry name" value="HYDROXAMATE SIDEROPHORE RECEPTOR FHUE"/>
    <property type="match status" value="1"/>
</dbReference>
<dbReference type="InterPro" id="IPR000531">
    <property type="entry name" value="Beta-barrel_TonB"/>
</dbReference>
<evidence type="ECO:0000259" key="18">
    <source>
        <dbReference type="SMART" id="SM00965"/>
    </source>
</evidence>
<dbReference type="PROSITE" id="PS52016">
    <property type="entry name" value="TONB_DEPENDENT_REC_3"/>
    <property type="match status" value="1"/>
</dbReference>
<feature type="signal peptide" evidence="17">
    <location>
        <begin position="1"/>
        <end position="38"/>
    </location>
</feature>
<evidence type="ECO:0000256" key="7">
    <source>
        <dbReference type="ARBA" id="ARBA00022729"/>
    </source>
</evidence>
<evidence type="ECO:0000256" key="9">
    <source>
        <dbReference type="ARBA" id="ARBA00023065"/>
    </source>
</evidence>
<proteinExistence type="inferred from homology"/>
<dbReference type="GO" id="GO:0015344">
    <property type="term" value="F:siderophore uptake transmembrane transporter activity"/>
    <property type="evidence" value="ECO:0007669"/>
    <property type="project" value="TreeGrafter"/>
</dbReference>
<keyword evidence="9" id="KW-0406">Ion transport</keyword>
<dbReference type="Pfam" id="PF07715">
    <property type="entry name" value="Plug"/>
    <property type="match status" value="1"/>
</dbReference>
<evidence type="ECO:0000256" key="8">
    <source>
        <dbReference type="ARBA" id="ARBA00023004"/>
    </source>
</evidence>
<keyword evidence="11 14" id="KW-0472">Membrane</keyword>
<evidence type="ECO:0000256" key="14">
    <source>
        <dbReference type="PROSITE-ProRule" id="PRU01360"/>
    </source>
</evidence>
<evidence type="ECO:0000256" key="2">
    <source>
        <dbReference type="ARBA" id="ARBA00009810"/>
    </source>
</evidence>
<organism evidence="19 20">
    <name type="scientific">Variovorax paradoxus (strain EPS)</name>
    <dbReference type="NCBI Taxonomy" id="595537"/>
    <lineage>
        <taxon>Bacteria</taxon>
        <taxon>Pseudomonadati</taxon>
        <taxon>Pseudomonadota</taxon>
        <taxon>Betaproteobacteria</taxon>
        <taxon>Burkholderiales</taxon>
        <taxon>Comamonadaceae</taxon>
        <taxon>Variovorax</taxon>
    </lineage>
</organism>
<keyword evidence="5" id="KW-0410">Iron transport</keyword>
<evidence type="ECO:0000256" key="5">
    <source>
        <dbReference type="ARBA" id="ARBA00022496"/>
    </source>
</evidence>
<comment type="subcellular location">
    <subcellularLocation>
        <location evidence="1 14">Cell outer membrane</location>
        <topology evidence="1 14">Multi-pass membrane protein</topology>
    </subcellularLocation>
</comment>
<dbReference type="AlphaFoldDB" id="E6UYZ9"/>